<dbReference type="PANTHER" id="PTHR34220">
    <property type="entry name" value="SENSOR HISTIDINE KINASE YPDA"/>
    <property type="match status" value="1"/>
</dbReference>
<keyword evidence="4" id="KW-1185">Reference proteome</keyword>
<organism evidence="3 4">
    <name type="scientific">Flavobacterium aquariorum</name>
    <dbReference type="NCBI Taxonomy" id="2217670"/>
    <lineage>
        <taxon>Bacteria</taxon>
        <taxon>Pseudomonadati</taxon>
        <taxon>Bacteroidota</taxon>
        <taxon>Flavobacteriia</taxon>
        <taxon>Flavobacteriales</taxon>
        <taxon>Flavobacteriaceae</taxon>
        <taxon>Flavobacterium</taxon>
    </lineage>
</organism>
<dbReference type="Gene3D" id="3.30.565.10">
    <property type="entry name" value="Histidine kinase-like ATPase, C-terminal domain"/>
    <property type="match status" value="1"/>
</dbReference>
<reference evidence="3 4" key="1">
    <citation type="submission" date="2018-06" db="EMBL/GenBank/DDBJ databases">
        <title>Flavobacterium sp IMCC34762, genome.</title>
        <authorList>
            <person name="Joung Y."/>
            <person name="Cho J."/>
            <person name="Song J."/>
        </authorList>
    </citation>
    <scope>NUCLEOTIDE SEQUENCE [LARGE SCALE GENOMIC DNA]</scope>
    <source>
        <strain evidence="3 4">IMCC34762</strain>
    </source>
</reference>
<sequence length="353" mass="41521">MFKEFRLKDSIEPIVHFLIWVSLFLFVWFQVRTLGSFRKQDESIYPPIIWSFALNLILFYTNALYFIPRFFSQQRYKAFLFSLITLYLSIVLLNTLFDHFYIISLFSSEKEVFYSDLLLNFQTKTFILSLSLGYGLTKNWIITNKLQQQLIRDKLVTELKYLKAQINPHFLFNTLNTAYSSAIKNNDDATADIIEKISGLMRYVLYESNEDKVLLEKEINYIDTYINLQLQRLSSEIADHVHYEVKGNFYNNKIAPMILIPFIENVFKHGVILSKKPEIAIVLYLNSETLVLETKNIINIQNAQSNHTNSGIGMKNVRERLALLYPNLHKLDIHQDDLFFKVRLELQLKPGNI</sequence>
<evidence type="ECO:0000256" key="1">
    <source>
        <dbReference type="SAM" id="Phobius"/>
    </source>
</evidence>
<dbReference type="AlphaFoldDB" id="A0A2W7VQ14"/>
<evidence type="ECO:0000313" key="4">
    <source>
        <dbReference type="Proteomes" id="UP000249177"/>
    </source>
</evidence>
<dbReference type="InterPro" id="IPR010559">
    <property type="entry name" value="Sig_transdc_His_kin_internal"/>
</dbReference>
<evidence type="ECO:0000313" key="3">
    <source>
        <dbReference type="EMBL" id="PZX94232.1"/>
    </source>
</evidence>
<dbReference type="PANTHER" id="PTHR34220:SF7">
    <property type="entry name" value="SENSOR HISTIDINE KINASE YPDA"/>
    <property type="match status" value="1"/>
</dbReference>
<dbReference type="RefSeq" id="WP_111409267.1">
    <property type="nucleotide sequence ID" value="NZ_QKXH01000003.1"/>
</dbReference>
<keyword evidence="1" id="KW-1133">Transmembrane helix</keyword>
<dbReference type="GO" id="GO:0016020">
    <property type="term" value="C:membrane"/>
    <property type="evidence" value="ECO:0007669"/>
    <property type="project" value="InterPro"/>
</dbReference>
<feature type="domain" description="Signal transduction histidine kinase internal region" evidence="2">
    <location>
        <begin position="157"/>
        <end position="235"/>
    </location>
</feature>
<gene>
    <name evidence="3" type="ORF">DOS84_06305</name>
</gene>
<dbReference type="Pfam" id="PF06580">
    <property type="entry name" value="His_kinase"/>
    <property type="match status" value="1"/>
</dbReference>
<proteinExistence type="predicted"/>
<dbReference type="OrthoDB" id="9809908at2"/>
<keyword evidence="1" id="KW-0472">Membrane</keyword>
<feature type="transmembrane region" description="Helical" evidence="1">
    <location>
        <begin position="78"/>
        <end position="97"/>
    </location>
</feature>
<dbReference type="InterPro" id="IPR050640">
    <property type="entry name" value="Bact_2-comp_sensor_kinase"/>
</dbReference>
<feature type="transmembrane region" description="Helical" evidence="1">
    <location>
        <begin position="12"/>
        <end position="31"/>
    </location>
</feature>
<dbReference type="Proteomes" id="UP000249177">
    <property type="component" value="Unassembled WGS sequence"/>
</dbReference>
<protein>
    <recommendedName>
        <fullName evidence="2">Signal transduction histidine kinase internal region domain-containing protein</fullName>
    </recommendedName>
</protein>
<feature type="transmembrane region" description="Helical" evidence="1">
    <location>
        <begin position="43"/>
        <end position="66"/>
    </location>
</feature>
<name>A0A2W7VQ14_9FLAO</name>
<evidence type="ECO:0000259" key="2">
    <source>
        <dbReference type="Pfam" id="PF06580"/>
    </source>
</evidence>
<dbReference type="InterPro" id="IPR036890">
    <property type="entry name" value="HATPase_C_sf"/>
</dbReference>
<dbReference type="EMBL" id="QKXH01000003">
    <property type="protein sequence ID" value="PZX94232.1"/>
    <property type="molecule type" value="Genomic_DNA"/>
</dbReference>
<comment type="caution">
    <text evidence="3">The sequence shown here is derived from an EMBL/GenBank/DDBJ whole genome shotgun (WGS) entry which is preliminary data.</text>
</comment>
<keyword evidence="1" id="KW-0812">Transmembrane</keyword>
<dbReference type="GO" id="GO:0000155">
    <property type="term" value="F:phosphorelay sensor kinase activity"/>
    <property type="evidence" value="ECO:0007669"/>
    <property type="project" value="InterPro"/>
</dbReference>
<accession>A0A2W7VQ14</accession>